<gene>
    <name evidence="3" type="ORF">SAMN05444000_114114</name>
</gene>
<dbReference type="OrthoDB" id="9774608at2"/>
<dbReference type="InterPro" id="IPR025668">
    <property type="entry name" value="Tnp_DDE_dom"/>
</dbReference>
<protein>
    <submittedName>
        <fullName evidence="3">Transposase</fullName>
    </submittedName>
</protein>
<dbReference type="EMBL" id="FQZQ01000014">
    <property type="protein sequence ID" value="SHJ87638.1"/>
    <property type="molecule type" value="Genomic_DNA"/>
</dbReference>
<proteinExistence type="predicted"/>
<evidence type="ECO:0000313" key="3">
    <source>
        <dbReference type="EMBL" id="SHJ87638.1"/>
    </source>
</evidence>
<dbReference type="Pfam" id="PF13751">
    <property type="entry name" value="DDE_Tnp_1_6"/>
    <property type="match status" value="1"/>
</dbReference>
<reference evidence="4" key="1">
    <citation type="submission" date="2016-11" db="EMBL/GenBank/DDBJ databases">
        <authorList>
            <person name="Varghese N."/>
            <person name="Submissions S."/>
        </authorList>
    </citation>
    <scope>NUCLEOTIDE SEQUENCE [LARGE SCALE GENOMIC DNA]</scope>
    <source>
        <strain evidence="4">DSM 100564</strain>
    </source>
</reference>
<feature type="domain" description="Transposase DDE" evidence="2">
    <location>
        <begin position="324"/>
        <end position="450"/>
    </location>
</feature>
<evidence type="ECO:0000259" key="2">
    <source>
        <dbReference type="Pfam" id="PF13751"/>
    </source>
</evidence>
<name>A0A1M6MVW4_9RHOB</name>
<dbReference type="Proteomes" id="UP000183982">
    <property type="component" value="Unassembled WGS sequence"/>
</dbReference>
<sequence>MMGPKQEAQAALFYEFSLEDHVPQDHLLRSIDRFVDLSSIRVHLADFYSHTGRPSIDPELLIRMLLVGYCFGIRSERRLCEEVHLNLAYRWFCRLDLTDRIPDHSTFSKNRHGRFRESDLLRYVFEMTVARCMEEGLVSGQGFAVDASLISADVQKQNSSNPDDWAARDADPDEAPRAVREYFDVLDDEAFGAASEVIPKFTAHADPASQWTAARKGPAFFAYSDNYLIDTDHGIIMDVDASRSIRQAEVGAMRKMIDRTEDRFGIKPHWVAADTAYGSSDNLVWLTLKRKILPFIPVVDHSKRKDGTWSRSDFTWDDDNDQYICPEGKELRHTRRNYSDPARNAPGMKAKNYGALKSDCLNCPSKAKCCPNTDTRRIRREKYEVVRDFARECTASEFNPKAQARRKKVEMLFAHLKRILGLGRLRLRGPCGVQDEFTLAATAQNLRKLAKLKPMMPATG</sequence>
<accession>A0A1M6MVW4</accession>
<evidence type="ECO:0000313" key="4">
    <source>
        <dbReference type="Proteomes" id="UP000183982"/>
    </source>
</evidence>
<evidence type="ECO:0000259" key="1">
    <source>
        <dbReference type="Pfam" id="PF05598"/>
    </source>
</evidence>
<dbReference type="RefSeq" id="WP_073253572.1">
    <property type="nucleotide sequence ID" value="NZ_FQZQ01000014.1"/>
</dbReference>
<dbReference type="InterPro" id="IPR008490">
    <property type="entry name" value="Transposase_InsH_N"/>
</dbReference>
<feature type="domain" description="Transposase InsH N-terminal" evidence="1">
    <location>
        <begin position="17"/>
        <end position="112"/>
    </location>
</feature>
<keyword evidence="4" id="KW-1185">Reference proteome</keyword>
<dbReference type="PANTHER" id="PTHR33408">
    <property type="entry name" value="TRANSPOSASE"/>
    <property type="match status" value="1"/>
</dbReference>
<organism evidence="3 4">
    <name type="scientific">Shimia gijangensis</name>
    <dbReference type="NCBI Taxonomy" id="1470563"/>
    <lineage>
        <taxon>Bacteria</taxon>
        <taxon>Pseudomonadati</taxon>
        <taxon>Pseudomonadota</taxon>
        <taxon>Alphaproteobacteria</taxon>
        <taxon>Rhodobacterales</taxon>
        <taxon>Roseobacteraceae</taxon>
    </lineage>
</organism>
<dbReference type="AlphaFoldDB" id="A0A1M6MVW4"/>
<dbReference type="Pfam" id="PF05598">
    <property type="entry name" value="DUF772"/>
    <property type="match status" value="1"/>
</dbReference>